<organism evidence="4 5">
    <name type="scientific">Cylindrotheca closterium</name>
    <dbReference type="NCBI Taxonomy" id="2856"/>
    <lineage>
        <taxon>Eukaryota</taxon>
        <taxon>Sar</taxon>
        <taxon>Stramenopiles</taxon>
        <taxon>Ochrophyta</taxon>
        <taxon>Bacillariophyta</taxon>
        <taxon>Bacillariophyceae</taxon>
        <taxon>Bacillariophycidae</taxon>
        <taxon>Bacillariales</taxon>
        <taxon>Bacillariaceae</taxon>
        <taxon>Cylindrotheca</taxon>
    </lineage>
</organism>
<keyword evidence="2" id="KW-1133">Transmembrane helix</keyword>
<feature type="compositionally biased region" description="Polar residues" evidence="1">
    <location>
        <begin position="397"/>
        <end position="413"/>
    </location>
</feature>
<evidence type="ECO:0008006" key="6">
    <source>
        <dbReference type="Google" id="ProtNLM"/>
    </source>
</evidence>
<sequence>MRLIPHFLASFLVFYTTCNSTSGSDEVLSVVTSSDFQMELSPTVEKLDATAASKVELAIKSAILLAASETETFQFAFDVDIVLQKIEWLERTNESVITSSSLLQFEVHMAFFKGDADLPSAFALDNLISRTFSQPSSRATFLGTLELSQEPVLSSIKTVQIGVLEDTSSEDVTTAQPKLLSSLDIVLITASVIMFLGVVYVIYQYHKDKTRLEEQQNRTFQQWNQRTRKDRNHHPKVNYAAELNQTGFTSVQSDTESTPGSESRDETTTRHPDSNIRMFPSPPISPNVADPILPDELHSSEKKKPPTLAPPAATRSNRLGFRLSSLPSMNPSGRRKGISQSSLSAQENYMRSVSDISASKGSSVGDMSSVFKMSAMSAASSNGDVSSIFKTSARRGSYQQSQGSVASKSNASSEKTRRITNRCFNNNWSEHKRKPLEDVDDQIMANVFHVGTTESQDTDEDEDDRSRMSGSGLSTISEWMKSIRVVSSRSERRRSSVRQYRLGARSVDVLPDHASVLSSNDSSSAASAPI</sequence>
<feature type="compositionally biased region" description="Basic and acidic residues" evidence="1">
    <location>
        <begin position="262"/>
        <end position="274"/>
    </location>
</feature>
<feature type="transmembrane region" description="Helical" evidence="2">
    <location>
        <begin position="185"/>
        <end position="203"/>
    </location>
</feature>
<evidence type="ECO:0000313" key="4">
    <source>
        <dbReference type="EMBL" id="CAJ1967025.1"/>
    </source>
</evidence>
<evidence type="ECO:0000256" key="3">
    <source>
        <dbReference type="SAM" id="SignalP"/>
    </source>
</evidence>
<proteinExistence type="predicted"/>
<keyword evidence="3" id="KW-0732">Signal</keyword>
<reference evidence="4" key="1">
    <citation type="submission" date="2023-08" db="EMBL/GenBank/DDBJ databases">
        <authorList>
            <person name="Audoor S."/>
            <person name="Bilcke G."/>
        </authorList>
    </citation>
    <scope>NUCLEOTIDE SEQUENCE</scope>
</reference>
<dbReference type="Proteomes" id="UP001295423">
    <property type="component" value="Unassembled WGS sequence"/>
</dbReference>
<evidence type="ECO:0000256" key="1">
    <source>
        <dbReference type="SAM" id="MobiDB-lite"/>
    </source>
</evidence>
<feature type="region of interest" description="Disordered" evidence="1">
    <location>
        <begin position="511"/>
        <end position="530"/>
    </location>
</feature>
<feature type="compositionally biased region" description="Polar residues" evidence="1">
    <location>
        <begin position="243"/>
        <end position="261"/>
    </location>
</feature>
<keyword evidence="5" id="KW-1185">Reference proteome</keyword>
<feature type="region of interest" description="Disordered" evidence="1">
    <location>
        <begin position="485"/>
        <end position="504"/>
    </location>
</feature>
<feature type="compositionally biased region" description="Low complexity" evidence="1">
    <location>
        <begin position="514"/>
        <end position="530"/>
    </location>
</feature>
<feature type="compositionally biased region" description="Basic and acidic residues" evidence="1">
    <location>
        <begin position="295"/>
        <end position="304"/>
    </location>
</feature>
<dbReference type="EMBL" id="CAKOGP040002313">
    <property type="protein sequence ID" value="CAJ1967025.1"/>
    <property type="molecule type" value="Genomic_DNA"/>
</dbReference>
<evidence type="ECO:0000313" key="5">
    <source>
        <dbReference type="Proteomes" id="UP001295423"/>
    </source>
</evidence>
<feature type="signal peptide" evidence="3">
    <location>
        <begin position="1"/>
        <end position="23"/>
    </location>
</feature>
<name>A0AAD2JP53_9STRA</name>
<comment type="caution">
    <text evidence="4">The sequence shown here is derived from an EMBL/GenBank/DDBJ whole genome shotgun (WGS) entry which is preliminary data.</text>
</comment>
<feature type="region of interest" description="Disordered" evidence="1">
    <location>
        <begin position="395"/>
        <end position="416"/>
    </location>
</feature>
<feature type="region of interest" description="Disordered" evidence="1">
    <location>
        <begin position="451"/>
        <end position="473"/>
    </location>
</feature>
<accession>A0AAD2JP53</accession>
<evidence type="ECO:0000256" key="2">
    <source>
        <dbReference type="SAM" id="Phobius"/>
    </source>
</evidence>
<feature type="chain" id="PRO_5041996536" description="Transmembrane protein 231" evidence="3">
    <location>
        <begin position="24"/>
        <end position="530"/>
    </location>
</feature>
<protein>
    <recommendedName>
        <fullName evidence="6">Transmembrane protein 231</fullName>
    </recommendedName>
</protein>
<keyword evidence="2" id="KW-0812">Transmembrane</keyword>
<keyword evidence="2" id="KW-0472">Membrane</keyword>
<feature type="region of interest" description="Disordered" evidence="1">
    <location>
        <begin position="241"/>
        <end position="346"/>
    </location>
</feature>
<dbReference type="AlphaFoldDB" id="A0AAD2JP53"/>
<gene>
    <name evidence="4" type="ORF">CYCCA115_LOCUS22574</name>
</gene>